<sequence length="546" mass="62076">MSPSPPQDQREVDDFATLVVRDYLWKRSLHKTLEVFDEELEANKKNHNEKKSTNIAIGAWYRFSRAIDVAKLRHVVFGAKLKSYQEEKESDIDIDGADLDADDESLENEVSESADIESKTALLPLLIQYLCVTRDVRPSMNAAERTKEARPTTSTKFADEEDKTKDDVSSPMMAGRISQNSSPDRAMMAGLRESIINGTENYEGSITGHFSGDEDEDGDKLALLDEALALDDLQRRNSLYATAIETPLNAQRFHSSTGDLTRAPAMERSGAPSPEKTIKQEATRSTSVEELARRLEKMAEAERRAARLRENQRRRRRSMRKLLQPLENGPSTRKLPRTQEPEDSQATVQPSTSVALTASKTSSALARAQQMDRRWLAQQHALHRHREHPATYPVTFRILDRDLKVGVANAKHHVLIAKDLQRSRDRISKDEMLLLQEKYSCKRERQCALCQKAFNVLNLPMTISYKAIMDLRDSWGVHVRPDVKRSRAPRCYDEVSVCLFCSQFFADGTTYRAPRKVEADADAQLLAFHKSIEHLDPRHEAAFFRP</sequence>
<dbReference type="Pfam" id="PF26038">
    <property type="entry name" value="Dimer_MINDY4_N"/>
    <property type="match status" value="1"/>
</dbReference>
<feature type="region of interest" description="Disordered" evidence="1">
    <location>
        <begin position="302"/>
        <end position="363"/>
    </location>
</feature>
<name>A0A2R5GQ34_9STRA</name>
<keyword evidence="4" id="KW-1185">Reference proteome</keyword>
<feature type="compositionally biased region" description="Basic and acidic residues" evidence="1">
    <location>
        <begin position="302"/>
        <end position="311"/>
    </location>
</feature>
<evidence type="ECO:0000259" key="2">
    <source>
        <dbReference type="Pfam" id="PF26038"/>
    </source>
</evidence>
<evidence type="ECO:0000256" key="1">
    <source>
        <dbReference type="SAM" id="MobiDB-lite"/>
    </source>
</evidence>
<dbReference type="AlphaFoldDB" id="A0A2R5GQ34"/>
<comment type="caution">
    <text evidence="3">The sequence shown here is derived from an EMBL/GenBank/DDBJ whole genome shotgun (WGS) entry which is preliminary data.</text>
</comment>
<proteinExistence type="predicted"/>
<dbReference type="EMBL" id="BEYU01000109">
    <property type="protein sequence ID" value="GBG31888.1"/>
    <property type="molecule type" value="Genomic_DNA"/>
</dbReference>
<evidence type="ECO:0000313" key="3">
    <source>
        <dbReference type="EMBL" id="GBG31888.1"/>
    </source>
</evidence>
<feature type="compositionally biased region" description="Low complexity" evidence="1">
    <location>
        <begin position="351"/>
        <end position="363"/>
    </location>
</feature>
<feature type="region of interest" description="Disordered" evidence="1">
    <location>
        <begin position="254"/>
        <end position="288"/>
    </location>
</feature>
<dbReference type="InterPro" id="IPR059022">
    <property type="entry name" value="MINDY4_N"/>
</dbReference>
<dbReference type="InParanoid" id="A0A2R5GQ34"/>
<reference evidence="3 4" key="1">
    <citation type="submission" date="2017-12" db="EMBL/GenBank/DDBJ databases">
        <title>Sequencing, de novo assembly and annotation of complete genome of a new Thraustochytrid species, strain FCC1311.</title>
        <authorList>
            <person name="Sedici K."/>
            <person name="Godart F."/>
            <person name="Aiese Cigliano R."/>
            <person name="Sanseverino W."/>
            <person name="Barakat M."/>
            <person name="Ortet P."/>
            <person name="Marechal E."/>
            <person name="Cagnac O."/>
            <person name="Amato A."/>
        </authorList>
    </citation>
    <scope>NUCLEOTIDE SEQUENCE [LARGE SCALE GENOMIC DNA]</scope>
</reference>
<organism evidence="3 4">
    <name type="scientific">Hondaea fermentalgiana</name>
    <dbReference type="NCBI Taxonomy" id="2315210"/>
    <lineage>
        <taxon>Eukaryota</taxon>
        <taxon>Sar</taxon>
        <taxon>Stramenopiles</taxon>
        <taxon>Bigyra</taxon>
        <taxon>Labyrinthulomycetes</taxon>
        <taxon>Thraustochytrida</taxon>
        <taxon>Thraustochytriidae</taxon>
        <taxon>Hondaea</taxon>
    </lineage>
</organism>
<feature type="region of interest" description="Disordered" evidence="1">
    <location>
        <begin position="141"/>
        <end position="183"/>
    </location>
</feature>
<dbReference type="Proteomes" id="UP000241890">
    <property type="component" value="Unassembled WGS sequence"/>
</dbReference>
<protein>
    <recommendedName>
        <fullName evidence="2">MINDY4 N-terminal dimerisation domain-containing protein</fullName>
    </recommendedName>
</protein>
<feature type="domain" description="MINDY4 N-terminal dimerisation" evidence="2">
    <location>
        <begin position="12"/>
        <end position="50"/>
    </location>
</feature>
<accession>A0A2R5GQ34</accession>
<gene>
    <name evidence="3" type="ORF">FCC1311_081132</name>
</gene>
<evidence type="ECO:0000313" key="4">
    <source>
        <dbReference type="Proteomes" id="UP000241890"/>
    </source>
</evidence>